<reference evidence="5" key="1">
    <citation type="journal article" date="2023" name="Science">
        <title>Genome structures resolve the early diversification of teleost fishes.</title>
        <authorList>
            <person name="Parey E."/>
            <person name="Louis A."/>
            <person name="Montfort J."/>
            <person name="Bouchez O."/>
            <person name="Roques C."/>
            <person name="Iampietro C."/>
            <person name="Lluch J."/>
            <person name="Castinel A."/>
            <person name="Donnadieu C."/>
            <person name="Desvignes T."/>
            <person name="Floi Bucao C."/>
            <person name="Jouanno E."/>
            <person name="Wen M."/>
            <person name="Mejri S."/>
            <person name="Dirks R."/>
            <person name="Jansen H."/>
            <person name="Henkel C."/>
            <person name="Chen W.J."/>
            <person name="Zahm M."/>
            <person name="Cabau C."/>
            <person name="Klopp C."/>
            <person name="Thompson A.W."/>
            <person name="Robinson-Rechavi M."/>
            <person name="Braasch I."/>
            <person name="Lecointre G."/>
            <person name="Bobe J."/>
            <person name="Postlethwait J.H."/>
            <person name="Berthelot C."/>
            <person name="Roest Crollius H."/>
            <person name="Guiguen Y."/>
        </authorList>
    </citation>
    <scope>NUCLEOTIDE SEQUENCE</scope>
    <source>
        <strain evidence="5">Concon-B</strain>
    </source>
</reference>
<feature type="domain" description="SHSP" evidence="4">
    <location>
        <begin position="52"/>
        <end position="160"/>
    </location>
</feature>
<gene>
    <name evidence="5" type="ORF">COCON_G00191050</name>
</gene>
<feature type="compositionally biased region" description="Basic residues" evidence="3">
    <location>
        <begin position="378"/>
        <end position="395"/>
    </location>
</feature>
<dbReference type="GO" id="GO:0005212">
    <property type="term" value="F:structural constituent of eye lens"/>
    <property type="evidence" value="ECO:0007669"/>
    <property type="project" value="InterPro"/>
</dbReference>
<dbReference type="InterPro" id="IPR008978">
    <property type="entry name" value="HSP20-like_chaperone"/>
</dbReference>
<dbReference type="PANTHER" id="PTHR46940:SF1">
    <property type="entry name" value="NKAP DOMAIN CONTAINING 1"/>
    <property type="match status" value="1"/>
</dbReference>
<evidence type="ECO:0000256" key="1">
    <source>
        <dbReference type="PROSITE-ProRule" id="PRU00285"/>
    </source>
</evidence>
<evidence type="ECO:0000256" key="2">
    <source>
        <dbReference type="RuleBase" id="RU003616"/>
    </source>
</evidence>
<dbReference type="PRINTS" id="PR00299">
    <property type="entry name" value="ACRYSTALLIN"/>
</dbReference>
<dbReference type="InterPro" id="IPR003090">
    <property type="entry name" value="Alpha-crystallin_N"/>
</dbReference>
<dbReference type="Proteomes" id="UP001152803">
    <property type="component" value="Unassembled WGS sequence"/>
</dbReference>
<dbReference type="InterPro" id="IPR043407">
    <property type="entry name" value="Nkap_D1"/>
</dbReference>
<name>A0A9Q1HRI0_CONCO</name>
<dbReference type="Pfam" id="PF00011">
    <property type="entry name" value="HSP20"/>
    <property type="match status" value="1"/>
</dbReference>
<dbReference type="PROSITE" id="PS01031">
    <property type="entry name" value="SHSP"/>
    <property type="match status" value="1"/>
</dbReference>
<feature type="compositionally biased region" description="Basic and acidic residues" evidence="3">
    <location>
        <begin position="448"/>
        <end position="462"/>
    </location>
</feature>
<comment type="similarity">
    <text evidence="1 2">Belongs to the small heat shock protein (HSP20) family.</text>
</comment>
<evidence type="ECO:0000256" key="3">
    <source>
        <dbReference type="SAM" id="MobiDB-lite"/>
    </source>
</evidence>
<dbReference type="Pfam" id="PF00525">
    <property type="entry name" value="Crystallin"/>
    <property type="match status" value="1"/>
</dbReference>
<feature type="compositionally biased region" description="Basic residues" evidence="3">
    <location>
        <begin position="329"/>
        <end position="351"/>
    </location>
</feature>
<dbReference type="InterPro" id="IPR002068">
    <property type="entry name" value="A-crystallin/Hsp20_dom"/>
</dbReference>
<feature type="region of interest" description="Disordered" evidence="3">
    <location>
        <begin position="307"/>
        <end position="462"/>
    </location>
</feature>
<feature type="compositionally biased region" description="Basic residues" evidence="3">
    <location>
        <begin position="416"/>
        <end position="427"/>
    </location>
</feature>
<sequence length="462" mass="53716">MEIPIQYPWFRRPAIPSFCPSRIFNQHFGEIVPEDDSPSFPSVYLPRLPLLGLGSWVDSGISEMKLDRDRFIINLDVKHFSPEELRVKINGEFIKIHGKHEDQLDEHGSVSREFVRRYKLPVGVDPGSVTSSLSSTGVLTVSAPRKNADLPERTIAITQEKKKSAILPVCIVFVFNTLQKQLLHLNGDIMSQIPMGKLLFRNIIRHTDAHNKIIEESEMWKLRDMEKHSSDDQVMLHRRKPAHMYSGHMHCDRFLEDTPASARDREDERETRDLTRKLYDFQASDPNRWGHSGFKELYPEEFESEKECSDGENLRLRRKRSKASAGSERHKHSKKSSHKKKKKKEKEKKKRKEEEEGKEGRPGRRSSSSSERSDSERRRRRRKSGKSKHRRKKKERGRERRGQSCSGDSSSAGGGRRARRPRKRRRRAGSDGEGRAQDEPHRKKRKDWKAANEEKSEDSSED</sequence>
<dbReference type="InterPro" id="IPR001436">
    <property type="entry name" value="Alpha-crystallin/sHSP_animal"/>
</dbReference>
<evidence type="ECO:0000313" key="5">
    <source>
        <dbReference type="EMBL" id="KAJ8256953.1"/>
    </source>
</evidence>
<dbReference type="PANTHER" id="PTHR46940">
    <property type="entry name" value="NKAP DOMAIN-CONTAINING 1"/>
    <property type="match status" value="1"/>
</dbReference>
<accession>A0A9Q1HRI0</accession>
<organism evidence="5 6">
    <name type="scientific">Conger conger</name>
    <name type="common">Conger eel</name>
    <name type="synonym">Muraena conger</name>
    <dbReference type="NCBI Taxonomy" id="82655"/>
    <lineage>
        <taxon>Eukaryota</taxon>
        <taxon>Metazoa</taxon>
        <taxon>Chordata</taxon>
        <taxon>Craniata</taxon>
        <taxon>Vertebrata</taxon>
        <taxon>Euteleostomi</taxon>
        <taxon>Actinopterygii</taxon>
        <taxon>Neopterygii</taxon>
        <taxon>Teleostei</taxon>
        <taxon>Anguilliformes</taxon>
        <taxon>Congridae</taxon>
        <taxon>Conger</taxon>
    </lineage>
</organism>
<feature type="compositionally biased region" description="Basic and acidic residues" evidence="3">
    <location>
        <begin position="352"/>
        <end position="362"/>
    </location>
</feature>
<evidence type="ECO:0000259" key="4">
    <source>
        <dbReference type="PROSITE" id="PS01031"/>
    </source>
</evidence>
<comment type="caution">
    <text evidence="5">The sequence shown here is derived from an EMBL/GenBank/DDBJ whole genome shotgun (WGS) entry which is preliminary data.</text>
</comment>
<protein>
    <recommendedName>
        <fullName evidence="4">SHSP domain-containing protein</fullName>
    </recommendedName>
</protein>
<keyword evidence="6" id="KW-1185">Reference proteome</keyword>
<dbReference type="Pfam" id="PF15692">
    <property type="entry name" value="NKAP"/>
    <property type="match status" value="1"/>
</dbReference>
<dbReference type="OrthoDB" id="10055694at2759"/>
<evidence type="ECO:0000313" key="6">
    <source>
        <dbReference type="Proteomes" id="UP001152803"/>
    </source>
</evidence>
<feature type="compositionally biased region" description="Basic and acidic residues" evidence="3">
    <location>
        <begin position="428"/>
        <end position="441"/>
    </location>
</feature>
<dbReference type="AlphaFoldDB" id="A0A9Q1HRI0"/>
<dbReference type="Gene3D" id="2.60.40.790">
    <property type="match status" value="1"/>
</dbReference>
<proteinExistence type="inferred from homology"/>
<dbReference type="SUPFAM" id="SSF49764">
    <property type="entry name" value="HSP20-like chaperones"/>
    <property type="match status" value="1"/>
</dbReference>
<dbReference type="EMBL" id="JAFJMO010000014">
    <property type="protein sequence ID" value="KAJ8256953.1"/>
    <property type="molecule type" value="Genomic_DNA"/>
</dbReference>